<name>A0ABT2GMQ6_9MICO</name>
<keyword evidence="2" id="KW-0238">DNA-binding</keyword>
<sequence length="352" mass="37462">MAGAAKRAAERTTTLAEIAAAAGVSVPTVSRVLNGKRGISESKRTAIEKLLDERGYERRKSRREMALIDFVISSLDTQWATELLRGAQAEAAREGADLVITVTDGHPAGTPDWIERLTARGTDGVVLVVSELADGARDELSRLQVPVVLIDPVGTDTESYVTVAATDWAGGRDATEHLLGLGHTRIGFITGPLVLECHQDRLDGYFSALGRARVATDSTLVREGNSLTPGGQKFGGELLDLPDRPTAIISGSDEQAYGVYLAARERGIRIPEDLSIVGFDDVDLCQWVTPQLTTVRQPLAGMAAEATRLLLTLSRGDAIANPRVQLASELVVRDSTSAPGAAQRNARSTSAS</sequence>
<dbReference type="PANTHER" id="PTHR30146:SF153">
    <property type="entry name" value="LACTOSE OPERON REPRESSOR"/>
    <property type="match status" value="1"/>
</dbReference>
<feature type="domain" description="HTH lacI-type" evidence="4">
    <location>
        <begin position="13"/>
        <end position="67"/>
    </location>
</feature>
<evidence type="ECO:0000313" key="5">
    <source>
        <dbReference type="EMBL" id="MCS5717504.1"/>
    </source>
</evidence>
<reference evidence="5" key="1">
    <citation type="submission" date="2022-08" db="EMBL/GenBank/DDBJ databases">
        <authorList>
            <person name="Deng Y."/>
            <person name="Han X.-F."/>
            <person name="Zhang Y.-Q."/>
        </authorList>
    </citation>
    <scope>NUCLEOTIDE SEQUENCE</scope>
    <source>
        <strain evidence="5">CPCC 205763</strain>
    </source>
</reference>
<evidence type="ECO:0000256" key="3">
    <source>
        <dbReference type="ARBA" id="ARBA00023163"/>
    </source>
</evidence>
<gene>
    <name evidence="5" type="ORF">N1027_05070</name>
</gene>
<evidence type="ECO:0000256" key="1">
    <source>
        <dbReference type="ARBA" id="ARBA00023015"/>
    </source>
</evidence>
<dbReference type="Gene3D" id="3.40.50.2300">
    <property type="match status" value="2"/>
</dbReference>
<dbReference type="Gene3D" id="1.10.260.40">
    <property type="entry name" value="lambda repressor-like DNA-binding domains"/>
    <property type="match status" value="1"/>
</dbReference>
<dbReference type="CDD" id="cd01392">
    <property type="entry name" value="HTH_LacI"/>
    <property type="match status" value="1"/>
</dbReference>
<organism evidence="5 6">
    <name type="scientific">Herbiconiux aconitum</name>
    <dbReference type="NCBI Taxonomy" id="2970913"/>
    <lineage>
        <taxon>Bacteria</taxon>
        <taxon>Bacillati</taxon>
        <taxon>Actinomycetota</taxon>
        <taxon>Actinomycetes</taxon>
        <taxon>Micrococcales</taxon>
        <taxon>Microbacteriaceae</taxon>
        <taxon>Herbiconiux</taxon>
    </lineage>
</organism>
<dbReference type="InterPro" id="IPR028082">
    <property type="entry name" value="Peripla_BP_I"/>
</dbReference>
<keyword evidence="1" id="KW-0805">Transcription regulation</keyword>
<comment type="caution">
    <text evidence="5">The sequence shown here is derived from an EMBL/GenBank/DDBJ whole genome shotgun (WGS) entry which is preliminary data.</text>
</comment>
<dbReference type="PROSITE" id="PS00356">
    <property type="entry name" value="HTH_LACI_1"/>
    <property type="match status" value="1"/>
</dbReference>
<protein>
    <submittedName>
        <fullName evidence="5">Substrate-binding domain-containing protein</fullName>
    </submittedName>
</protein>
<dbReference type="Pfam" id="PF13377">
    <property type="entry name" value="Peripla_BP_3"/>
    <property type="match status" value="1"/>
</dbReference>
<dbReference type="SUPFAM" id="SSF47413">
    <property type="entry name" value="lambda repressor-like DNA-binding domains"/>
    <property type="match status" value="1"/>
</dbReference>
<accession>A0ABT2GMQ6</accession>
<dbReference type="Proteomes" id="UP001165584">
    <property type="component" value="Unassembled WGS sequence"/>
</dbReference>
<proteinExistence type="predicted"/>
<dbReference type="SUPFAM" id="SSF53822">
    <property type="entry name" value="Periplasmic binding protein-like I"/>
    <property type="match status" value="1"/>
</dbReference>
<dbReference type="SMART" id="SM00354">
    <property type="entry name" value="HTH_LACI"/>
    <property type="match status" value="1"/>
</dbReference>
<dbReference type="PROSITE" id="PS50932">
    <property type="entry name" value="HTH_LACI_2"/>
    <property type="match status" value="1"/>
</dbReference>
<dbReference type="RefSeq" id="WP_259505830.1">
    <property type="nucleotide sequence ID" value="NZ_JANLCM010000001.1"/>
</dbReference>
<dbReference type="InterPro" id="IPR010982">
    <property type="entry name" value="Lambda_DNA-bd_dom_sf"/>
</dbReference>
<keyword evidence="6" id="KW-1185">Reference proteome</keyword>
<dbReference type="EMBL" id="JANLCM010000001">
    <property type="protein sequence ID" value="MCS5717504.1"/>
    <property type="molecule type" value="Genomic_DNA"/>
</dbReference>
<evidence type="ECO:0000259" key="4">
    <source>
        <dbReference type="PROSITE" id="PS50932"/>
    </source>
</evidence>
<dbReference type="InterPro" id="IPR000843">
    <property type="entry name" value="HTH_LacI"/>
</dbReference>
<evidence type="ECO:0000256" key="2">
    <source>
        <dbReference type="ARBA" id="ARBA00023125"/>
    </source>
</evidence>
<keyword evidence="3" id="KW-0804">Transcription</keyword>
<dbReference type="Pfam" id="PF00356">
    <property type="entry name" value="LacI"/>
    <property type="match status" value="1"/>
</dbReference>
<dbReference type="InterPro" id="IPR046335">
    <property type="entry name" value="LacI/GalR-like_sensor"/>
</dbReference>
<dbReference type="PANTHER" id="PTHR30146">
    <property type="entry name" value="LACI-RELATED TRANSCRIPTIONAL REPRESSOR"/>
    <property type="match status" value="1"/>
</dbReference>
<evidence type="ECO:0000313" key="6">
    <source>
        <dbReference type="Proteomes" id="UP001165584"/>
    </source>
</evidence>